<keyword evidence="4" id="KW-1185">Reference proteome</keyword>
<dbReference type="Proteomes" id="UP000460221">
    <property type="component" value="Unassembled WGS sequence"/>
</dbReference>
<organism evidence="3 4">
    <name type="scientific">Nakamurella alba</name>
    <dbReference type="NCBI Taxonomy" id="2665158"/>
    <lineage>
        <taxon>Bacteria</taxon>
        <taxon>Bacillati</taxon>
        <taxon>Actinomycetota</taxon>
        <taxon>Actinomycetes</taxon>
        <taxon>Nakamurellales</taxon>
        <taxon>Nakamurellaceae</taxon>
        <taxon>Nakamurella</taxon>
    </lineage>
</organism>
<accession>A0A7K1FLS7</accession>
<gene>
    <name evidence="3" type="ORF">GIS00_09570</name>
</gene>
<evidence type="ECO:0000259" key="2">
    <source>
        <dbReference type="Pfam" id="PF01575"/>
    </source>
</evidence>
<comment type="caution">
    <text evidence="3">The sequence shown here is derived from an EMBL/GenBank/DDBJ whole genome shotgun (WGS) entry which is preliminary data.</text>
</comment>
<sequence length="145" mass="14948">MSVDVTPTVPGSAEIAVGAVLPALELPPVSRTTLAEFGIASGDHNAIHLDIDVARAAGLDDVFAQGMLSMAYLGRLLTGWIPQSRLRSFSTRFTAVTPVHGVPVCTGTVTSVERDGDGPGRAVLDLQVALADGTVTLRGTAVVDL</sequence>
<dbReference type="InterPro" id="IPR002539">
    <property type="entry name" value="MaoC-like_dom"/>
</dbReference>
<comment type="similarity">
    <text evidence="1">Belongs to the enoyl-CoA hydratase/isomerase family.</text>
</comment>
<dbReference type="SUPFAM" id="SSF54637">
    <property type="entry name" value="Thioesterase/thiol ester dehydrase-isomerase"/>
    <property type="match status" value="1"/>
</dbReference>
<dbReference type="InterPro" id="IPR029069">
    <property type="entry name" value="HotDog_dom_sf"/>
</dbReference>
<evidence type="ECO:0000313" key="3">
    <source>
        <dbReference type="EMBL" id="MTD14193.1"/>
    </source>
</evidence>
<evidence type="ECO:0000313" key="4">
    <source>
        <dbReference type="Proteomes" id="UP000460221"/>
    </source>
</evidence>
<dbReference type="Pfam" id="PF01575">
    <property type="entry name" value="MaoC_dehydratas"/>
    <property type="match status" value="1"/>
</dbReference>
<name>A0A7K1FLS7_9ACTN</name>
<proteinExistence type="inferred from homology"/>
<dbReference type="AlphaFoldDB" id="A0A7K1FLS7"/>
<dbReference type="PANTHER" id="PTHR43841:SF3">
    <property type="entry name" value="(3R)-HYDROXYACYL-ACP DEHYDRATASE SUBUNIT HADB"/>
    <property type="match status" value="1"/>
</dbReference>
<dbReference type="EMBL" id="WLYK01000002">
    <property type="protein sequence ID" value="MTD14193.1"/>
    <property type="molecule type" value="Genomic_DNA"/>
</dbReference>
<evidence type="ECO:0000256" key="1">
    <source>
        <dbReference type="ARBA" id="ARBA00005254"/>
    </source>
</evidence>
<protein>
    <submittedName>
        <fullName evidence="3">Dehydratase</fullName>
    </submittedName>
</protein>
<dbReference type="Gene3D" id="3.10.129.10">
    <property type="entry name" value="Hotdog Thioesterase"/>
    <property type="match status" value="1"/>
</dbReference>
<dbReference type="PANTHER" id="PTHR43841">
    <property type="entry name" value="3-HYDROXYACYL-THIOESTER DEHYDRATASE HTDX-RELATED"/>
    <property type="match status" value="1"/>
</dbReference>
<dbReference type="RefSeq" id="WP_154768198.1">
    <property type="nucleotide sequence ID" value="NZ_WLYK01000002.1"/>
</dbReference>
<feature type="domain" description="MaoC-like" evidence="2">
    <location>
        <begin position="28"/>
        <end position="96"/>
    </location>
</feature>
<reference evidence="3 4" key="1">
    <citation type="submission" date="2019-11" db="EMBL/GenBank/DDBJ databases">
        <authorList>
            <person name="Jiang L.-Q."/>
        </authorList>
    </citation>
    <scope>NUCLEOTIDE SEQUENCE [LARGE SCALE GENOMIC DNA]</scope>
    <source>
        <strain evidence="3 4">YIM 132087</strain>
    </source>
</reference>